<gene>
    <name evidence="2" type="ORF">MNBD_BACTEROID04-2043</name>
</gene>
<sequence length="64" mass="7169">DRADVQARKGKSRQDFLPPQEGYDLSEHEKNPPVKHPPGPERTESHYKGAGGYKGKGKKGAYYE</sequence>
<reference evidence="2" key="1">
    <citation type="submission" date="2018-06" db="EMBL/GenBank/DDBJ databases">
        <authorList>
            <person name="Zhirakovskaya E."/>
        </authorList>
    </citation>
    <scope>NUCLEOTIDE SEQUENCE</scope>
</reference>
<feature type="compositionally biased region" description="Basic and acidic residues" evidence="1">
    <location>
        <begin position="25"/>
        <end position="47"/>
    </location>
</feature>
<feature type="compositionally biased region" description="Basic residues" evidence="1">
    <location>
        <begin position="55"/>
        <end position="64"/>
    </location>
</feature>
<evidence type="ECO:0000256" key="1">
    <source>
        <dbReference type="SAM" id="MobiDB-lite"/>
    </source>
</evidence>
<proteinExistence type="predicted"/>
<accession>A0A3B0U1W3</accession>
<evidence type="ECO:0000313" key="2">
    <source>
        <dbReference type="EMBL" id="VAW24845.1"/>
    </source>
</evidence>
<dbReference type="EMBL" id="UOER01000305">
    <property type="protein sequence ID" value="VAW24845.1"/>
    <property type="molecule type" value="Genomic_DNA"/>
</dbReference>
<feature type="non-terminal residue" evidence="2">
    <location>
        <position position="1"/>
    </location>
</feature>
<protein>
    <submittedName>
        <fullName evidence="2">Uncharacterized protein</fullName>
    </submittedName>
</protein>
<dbReference type="AlphaFoldDB" id="A0A3B0U1W3"/>
<organism evidence="2">
    <name type="scientific">hydrothermal vent metagenome</name>
    <dbReference type="NCBI Taxonomy" id="652676"/>
    <lineage>
        <taxon>unclassified sequences</taxon>
        <taxon>metagenomes</taxon>
        <taxon>ecological metagenomes</taxon>
    </lineage>
</organism>
<name>A0A3B0U1W3_9ZZZZ</name>
<feature type="region of interest" description="Disordered" evidence="1">
    <location>
        <begin position="1"/>
        <end position="64"/>
    </location>
</feature>